<evidence type="ECO:0000313" key="1">
    <source>
        <dbReference type="EMBL" id="PWA59216.1"/>
    </source>
</evidence>
<name>A0A2U1MDD4_ARTAN</name>
<dbReference type="Proteomes" id="UP000245207">
    <property type="component" value="Unassembled WGS sequence"/>
</dbReference>
<proteinExistence type="predicted"/>
<sequence length="72" mass="7756">MDEGPSLGGGAAAEFHEDEFTKLILSWCWIRYAAVADVAVSSPVSRQKATAGFGNGLQSGWGSEDLRVRLER</sequence>
<dbReference type="EMBL" id="PKPP01005687">
    <property type="protein sequence ID" value="PWA59216.1"/>
    <property type="molecule type" value="Genomic_DNA"/>
</dbReference>
<protein>
    <submittedName>
        <fullName evidence="1">Uncharacterized protein</fullName>
    </submittedName>
</protein>
<keyword evidence="2" id="KW-1185">Reference proteome</keyword>
<organism evidence="1 2">
    <name type="scientific">Artemisia annua</name>
    <name type="common">Sweet wormwood</name>
    <dbReference type="NCBI Taxonomy" id="35608"/>
    <lineage>
        <taxon>Eukaryota</taxon>
        <taxon>Viridiplantae</taxon>
        <taxon>Streptophyta</taxon>
        <taxon>Embryophyta</taxon>
        <taxon>Tracheophyta</taxon>
        <taxon>Spermatophyta</taxon>
        <taxon>Magnoliopsida</taxon>
        <taxon>eudicotyledons</taxon>
        <taxon>Gunneridae</taxon>
        <taxon>Pentapetalae</taxon>
        <taxon>asterids</taxon>
        <taxon>campanulids</taxon>
        <taxon>Asterales</taxon>
        <taxon>Asteraceae</taxon>
        <taxon>Asteroideae</taxon>
        <taxon>Anthemideae</taxon>
        <taxon>Artemisiinae</taxon>
        <taxon>Artemisia</taxon>
    </lineage>
</organism>
<reference evidence="1 2" key="1">
    <citation type="journal article" date="2018" name="Mol. Plant">
        <title>The genome of Artemisia annua provides insight into the evolution of Asteraceae family and artemisinin biosynthesis.</title>
        <authorList>
            <person name="Shen Q."/>
            <person name="Zhang L."/>
            <person name="Liao Z."/>
            <person name="Wang S."/>
            <person name="Yan T."/>
            <person name="Shi P."/>
            <person name="Liu M."/>
            <person name="Fu X."/>
            <person name="Pan Q."/>
            <person name="Wang Y."/>
            <person name="Lv Z."/>
            <person name="Lu X."/>
            <person name="Zhang F."/>
            <person name="Jiang W."/>
            <person name="Ma Y."/>
            <person name="Chen M."/>
            <person name="Hao X."/>
            <person name="Li L."/>
            <person name="Tang Y."/>
            <person name="Lv G."/>
            <person name="Zhou Y."/>
            <person name="Sun X."/>
            <person name="Brodelius P.E."/>
            <person name="Rose J.K.C."/>
            <person name="Tang K."/>
        </authorList>
    </citation>
    <scope>NUCLEOTIDE SEQUENCE [LARGE SCALE GENOMIC DNA]</scope>
    <source>
        <strain evidence="2">cv. Huhao1</strain>
        <tissue evidence="1">Leaf</tissue>
    </source>
</reference>
<gene>
    <name evidence="1" type="ORF">CTI12_AA393260</name>
</gene>
<dbReference type="AlphaFoldDB" id="A0A2U1MDD4"/>
<comment type="caution">
    <text evidence="1">The sequence shown here is derived from an EMBL/GenBank/DDBJ whole genome shotgun (WGS) entry which is preliminary data.</text>
</comment>
<evidence type="ECO:0000313" key="2">
    <source>
        <dbReference type="Proteomes" id="UP000245207"/>
    </source>
</evidence>
<accession>A0A2U1MDD4</accession>